<dbReference type="SUPFAM" id="SSF54637">
    <property type="entry name" value="Thioesterase/thiol ester dehydrase-isomerase"/>
    <property type="match status" value="1"/>
</dbReference>
<dbReference type="CDD" id="cd03443">
    <property type="entry name" value="PaaI_thioesterase"/>
    <property type="match status" value="1"/>
</dbReference>
<dbReference type="InterPro" id="IPR029069">
    <property type="entry name" value="HotDog_dom_sf"/>
</dbReference>
<dbReference type="AlphaFoldDB" id="A0A9P7YYM2"/>
<dbReference type="Gene3D" id="3.10.129.10">
    <property type="entry name" value="Hotdog Thioesterase"/>
    <property type="match status" value="1"/>
</dbReference>
<dbReference type="EMBL" id="MU254098">
    <property type="protein sequence ID" value="KAG9242229.1"/>
    <property type="molecule type" value="Genomic_DNA"/>
</dbReference>
<reference evidence="2" key="1">
    <citation type="journal article" date="2021" name="IMA Fungus">
        <title>Genomic characterization of three marine fungi, including Emericellopsis atlantica sp. nov. with signatures of a generalist lifestyle and marine biomass degradation.</title>
        <authorList>
            <person name="Hagestad O.C."/>
            <person name="Hou L."/>
            <person name="Andersen J.H."/>
            <person name="Hansen E.H."/>
            <person name="Altermark B."/>
            <person name="Li C."/>
            <person name="Kuhnert E."/>
            <person name="Cox R.J."/>
            <person name="Crous P.W."/>
            <person name="Spatafora J.W."/>
            <person name="Lail K."/>
            <person name="Amirebrahimi M."/>
            <person name="Lipzen A."/>
            <person name="Pangilinan J."/>
            <person name="Andreopoulos W."/>
            <person name="Hayes R.D."/>
            <person name="Ng V."/>
            <person name="Grigoriev I.V."/>
            <person name="Jackson S.A."/>
            <person name="Sutton T.D.S."/>
            <person name="Dobson A.D.W."/>
            <person name="Rama T."/>
        </authorList>
    </citation>
    <scope>NUCLEOTIDE SEQUENCE</scope>
    <source>
        <strain evidence="2">TRa3180A</strain>
    </source>
</reference>
<gene>
    <name evidence="2" type="ORF">BJ878DRAFT_426390</name>
</gene>
<dbReference type="OrthoDB" id="506431at2759"/>
<dbReference type="Proteomes" id="UP000887226">
    <property type="component" value="Unassembled WGS sequence"/>
</dbReference>
<dbReference type="InterPro" id="IPR052061">
    <property type="entry name" value="PTE-AB_protein"/>
</dbReference>
<dbReference type="PANTHER" id="PTHR47260:SF1">
    <property type="entry name" value="UPF0644 PROTEIN PB2B4.06"/>
    <property type="match status" value="1"/>
</dbReference>
<proteinExistence type="predicted"/>
<dbReference type="Pfam" id="PF03061">
    <property type="entry name" value="4HBT"/>
    <property type="match status" value="1"/>
</dbReference>
<accession>A0A9P7YYM2</accession>
<dbReference type="InterPro" id="IPR006683">
    <property type="entry name" value="Thioestr_dom"/>
</dbReference>
<evidence type="ECO:0000259" key="1">
    <source>
        <dbReference type="Pfam" id="PF03061"/>
    </source>
</evidence>
<feature type="domain" description="Thioesterase" evidence="1">
    <location>
        <begin position="99"/>
        <end position="173"/>
    </location>
</feature>
<evidence type="ECO:0000313" key="2">
    <source>
        <dbReference type="EMBL" id="KAG9242229.1"/>
    </source>
</evidence>
<protein>
    <submittedName>
        <fullName evidence="2">Thioesterase family protein-like protein</fullName>
    </submittedName>
</protein>
<name>A0A9P7YYM2_9HELO</name>
<evidence type="ECO:0000313" key="3">
    <source>
        <dbReference type="Proteomes" id="UP000887226"/>
    </source>
</evidence>
<sequence length="192" mass="21149">MSILVLRSPEQSSKAKEAFKDVPWALEMFDDPTLSSFANESRTVKPEGNADTFVGKTLATEDTIKAWQSFKKLPDSTYKHGQFLSLLSIGSGVNGHINTSHGGFVSLMLDEALGLAAENSRPLDKITMTAYLKVDYKKPVTTPSIVLCRAWVEKTEGKKLFLRGTVENGEEVLSIAEGLFIVMPRKILRGNL</sequence>
<organism evidence="2 3">
    <name type="scientific">Calycina marina</name>
    <dbReference type="NCBI Taxonomy" id="1763456"/>
    <lineage>
        <taxon>Eukaryota</taxon>
        <taxon>Fungi</taxon>
        <taxon>Dikarya</taxon>
        <taxon>Ascomycota</taxon>
        <taxon>Pezizomycotina</taxon>
        <taxon>Leotiomycetes</taxon>
        <taxon>Helotiales</taxon>
        <taxon>Pezizellaceae</taxon>
        <taxon>Calycina</taxon>
    </lineage>
</organism>
<comment type="caution">
    <text evidence="2">The sequence shown here is derived from an EMBL/GenBank/DDBJ whole genome shotgun (WGS) entry which is preliminary data.</text>
</comment>
<keyword evidence="3" id="KW-1185">Reference proteome</keyword>
<dbReference type="PANTHER" id="PTHR47260">
    <property type="entry name" value="UPF0644 PROTEIN PB2B4.06"/>
    <property type="match status" value="1"/>
</dbReference>